<evidence type="ECO:0008006" key="3">
    <source>
        <dbReference type="Google" id="ProtNLM"/>
    </source>
</evidence>
<reference evidence="1 2" key="1">
    <citation type="journal article" date="2015" name="Genome Announc.">
        <title>Complete genome sequences for 35 biothreat assay-relevant bacillus species.</title>
        <authorList>
            <person name="Johnson S.L."/>
            <person name="Daligault H.E."/>
            <person name="Davenport K.W."/>
            <person name="Jaissle J."/>
            <person name="Frey K.G."/>
            <person name="Ladner J.T."/>
            <person name="Broomall S.M."/>
            <person name="Bishop-Lilly K.A."/>
            <person name="Bruce D.C."/>
            <person name="Gibbons H.S."/>
            <person name="Coyne S.R."/>
            <person name="Lo C.C."/>
            <person name="Meincke L."/>
            <person name="Munk A.C."/>
            <person name="Koroleva G.I."/>
            <person name="Rosenzweig C.N."/>
            <person name="Palacios G.F."/>
            <person name="Redden C.L."/>
            <person name="Minogue T.D."/>
            <person name="Chain P.S."/>
        </authorList>
    </citation>
    <scope>NUCLEOTIDE SEQUENCE [LARGE SCALE GENOMIC DNA]</scope>
    <source>
        <strain evidence="2">ATCC 14581 / DSM 32 / JCM 2506 / NBRC 15308 / NCIMB 9376 / NCTC 10342 / NRRL B-14308 / VKM B-512</strain>
    </source>
</reference>
<dbReference type="KEGG" id="bmeg:BG04_1562"/>
<evidence type="ECO:0000313" key="1">
    <source>
        <dbReference type="EMBL" id="AJI25120.1"/>
    </source>
</evidence>
<accession>A0A0B6AJR1</accession>
<organism evidence="1 2">
    <name type="scientific">Priestia megaterium (strain ATCC 14581 / DSM 32 / CCUG 1817 / JCM 2506 / NBRC 15308 / NCIMB 9376 / NCTC 10342 / NRRL B-14308 / VKM B-512 / Ford 19)</name>
    <name type="common">Bacillus megaterium</name>
    <dbReference type="NCBI Taxonomy" id="1348623"/>
    <lineage>
        <taxon>Bacteria</taxon>
        <taxon>Bacillati</taxon>
        <taxon>Bacillota</taxon>
        <taxon>Bacilli</taxon>
        <taxon>Bacillales</taxon>
        <taxon>Bacillaceae</taxon>
        <taxon>Priestia</taxon>
    </lineage>
</organism>
<dbReference type="Pfam" id="PF12438">
    <property type="entry name" value="DUF3679"/>
    <property type="match status" value="1"/>
</dbReference>
<dbReference type="RefSeq" id="WP_013085063.1">
    <property type="nucleotide sequence ID" value="NZ_BCVB01000008.1"/>
</dbReference>
<dbReference type="Proteomes" id="UP000031829">
    <property type="component" value="Chromosome"/>
</dbReference>
<dbReference type="EMBL" id="CP009920">
    <property type="protein sequence ID" value="AJI25120.1"/>
    <property type="molecule type" value="Genomic_DNA"/>
</dbReference>
<dbReference type="HOGENOM" id="CLU_167376_0_0_9"/>
<dbReference type="AlphaFoldDB" id="A0A0B6AJR1"/>
<dbReference type="InterPro" id="IPR020534">
    <property type="entry name" value="Uncharacterised_YqxA"/>
</dbReference>
<protein>
    <recommendedName>
        <fullName evidence="3">DUF3679 domain-containing protein</fullName>
    </recommendedName>
</protein>
<gene>
    <name evidence="1" type="ORF">BG04_1562</name>
</gene>
<evidence type="ECO:0000313" key="2">
    <source>
        <dbReference type="Proteomes" id="UP000031829"/>
    </source>
</evidence>
<name>A0A0B6AJR1_PRIM2</name>
<proteinExistence type="predicted"/>
<sequence length="111" mass="12255">MIKFTLKSVVLTIFLLCIVFLGMQTAQQGLIKMKGYNDPSIEHVINVSKTSDGQVEAAVLGSKKVVNIDEKQQFLEKRKAFNFFSSLGQSLAEGVKSTIGKAFKAIHHLLN</sequence>
<dbReference type="GeneID" id="93645028"/>